<dbReference type="EMBL" id="RHIB01000002">
    <property type="protein sequence ID" value="RNA67463.1"/>
    <property type="molecule type" value="Genomic_DNA"/>
</dbReference>
<evidence type="ECO:0000256" key="1">
    <source>
        <dbReference type="SAM" id="Phobius"/>
    </source>
</evidence>
<keyword evidence="1" id="KW-0812">Transmembrane</keyword>
<keyword evidence="1" id="KW-1133">Transmembrane helix</keyword>
<evidence type="ECO:0000313" key="2">
    <source>
        <dbReference type="EMBL" id="RNA67463.1"/>
    </source>
</evidence>
<dbReference type="AlphaFoldDB" id="A0A3M7TT00"/>
<accession>A0A3M7TT00</accession>
<sequence>MFTVILFFLIIVVSIYLTVKKQRPLFLALPVVVIIGFMVIQVAMVPAPFFETVRFIFSLQ</sequence>
<protein>
    <submittedName>
        <fullName evidence="2">Uncharacterized protein</fullName>
    </submittedName>
</protein>
<keyword evidence="3" id="KW-1185">Reference proteome</keyword>
<dbReference type="OrthoDB" id="2696663at2"/>
<feature type="transmembrane region" description="Helical" evidence="1">
    <location>
        <begin position="27"/>
        <end position="50"/>
    </location>
</feature>
<comment type="caution">
    <text evidence="2">The sequence shown here is derived from an EMBL/GenBank/DDBJ whole genome shotgun (WGS) entry which is preliminary data.</text>
</comment>
<organism evidence="2 3">
    <name type="scientific">Alteribacter keqinensis</name>
    <dbReference type="NCBI Taxonomy" id="2483800"/>
    <lineage>
        <taxon>Bacteria</taxon>
        <taxon>Bacillati</taxon>
        <taxon>Bacillota</taxon>
        <taxon>Bacilli</taxon>
        <taxon>Bacillales</taxon>
        <taxon>Bacillaceae</taxon>
        <taxon>Alteribacter</taxon>
    </lineage>
</organism>
<evidence type="ECO:0000313" key="3">
    <source>
        <dbReference type="Proteomes" id="UP000278746"/>
    </source>
</evidence>
<dbReference type="Proteomes" id="UP000278746">
    <property type="component" value="Unassembled WGS sequence"/>
</dbReference>
<keyword evidence="1" id="KW-0472">Membrane</keyword>
<proteinExistence type="predicted"/>
<name>A0A3M7TT00_9BACI</name>
<gene>
    <name evidence="2" type="ORF">EBO34_12050</name>
</gene>
<reference evidence="2 3" key="1">
    <citation type="submission" date="2018-10" db="EMBL/GenBank/DDBJ databases">
        <title>Bacillus Keqinensis sp. nov., a moderately halophilic bacterium isolated from a saline-alkaline lake.</title>
        <authorList>
            <person name="Wang H."/>
        </authorList>
    </citation>
    <scope>NUCLEOTIDE SEQUENCE [LARGE SCALE GENOMIC DNA]</scope>
    <source>
        <strain evidence="2 3">KQ-3</strain>
    </source>
</reference>